<keyword evidence="4 7" id="KW-0812">Transmembrane</keyword>
<dbReference type="Pfam" id="PF00528">
    <property type="entry name" value="BPD_transp_1"/>
    <property type="match status" value="1"/>
</dbReference>
<keyword evidence="2 7" id="KW-0813">Transport</keyword>
<comment type="similarity">
    <text evidence="7">Belongs to the binding-protein-dependent transport system permease family.</text>
</comment>
<evidence type="ECO:0000256" key="2">
    <source>
        <dbReference type="ARBA" id="ARBA00022448"/>
    </source>
</evidence>
<dbReference type="Proteomes" id="UP000886858">
    <property type="component" value="Unassembled WGS sequence"/>
</dbReference>
<feature type="transmembrane region" description="Helical" evidence="7">
    <location>
        <begin position="285"/>
        <end position="310"/>
    </location>
</feature>
<dbReference type="InterPro" id="IPR035906">
    <property type="entry name" value="MetI-like_sf"/>
</dbReference>
<dbReference type="PANTHER" id="PTHR43227">
    <property type="entry name" value="BLL4140 PROTEIN"/>
    <property type="match status" value="1"/>
</dbReference>
<evidence type="ECO:0000256" key="6">
    <source>
        <dbReference type="ARBA" id="ARBA00023136"/>
    </source>
</evidence>
<dbReference type="PROSITE" id="PS50928">
    <property type="entry name" value="ABC_TM1"/>
    <property type="match status" value="1"/>
</dbReference>
<dbReference type="PANTHER" id="PTHR43227:SF11">
    <property type="entry name" value="BLL4140 PROTEIN"/>
    <property type="match status" value="1"/>
</dbReference>
<keyword evidence="6 7" id="KW-0472">Membrane</keyword>
<feature type="transmembrane region" description="Helical" evidence="7">
    <location>
        <begin position="29"/>
        <end position="49"/>
    </location>
</feature>
<keyword evidence="3" id="KW-1003">Cell membrane</keyword>
<dbReference type="Gene3D" id="1.10.3720.10">
    <property type="entry name" value="MetI-like"/>
    <property type="match status" value="1"/>
</dbReference>
<evidence type="ECO:0000313" key="10">
    <source>
        <dbReference type="Proteomes" id="UP000886858"/>
    </source>
</evidence>
<feature type="transmembrane region" description="Helical" evidence="7">
    <location>
        <begin position="93"/>
        <end position="114"/>
    </location>
</feature>
<feature type="transmembrane region" description="Helical" evidence="7">
    <location>
        <begin position="176"/>
        <end position="202"/>
    </location>
</feature>
<dbReference type="CDD" id="cd06261">
    <property type="entry name" value="TM_PBP2"/>
    <property type="match status" value="1"/>
</dbReference>
<evidence type="ECO:0000256" key="5">
    <source>
        <dbReference type="ARBA" id="ARBA00022989"/>
    </source>
</evidence>
<reference evidence="9" key="1">
    <citation type="journal article" date="2021" name="PeerJ">
        <title>Extensive microbial diversity within the chicken gut microbiome revealed by metagenomics and culture.</title>
        <authorList>
            <person name="Gilroy R."/>
            <person name="Ravi A."/>
            <person name="Getino M."/>
            <person name="Pursley I."/>
            <person name="Horton D.L."/>
            <person name="Alikhan N.F."/>
            <person name="Baker D."/>
            <person name="Gharbi K."/>
            <person name="Hall N."/>
            <person name="Watson M."/>
            <person name="Adriaenssens E.M."/>
            <person name="Foster-Nyarko E."/>
            <person name="Jarju S."/>
            <person name="Secka A."/>
            <person name="Antonio M."/>
            <person name="Oren A."/>
            <person name="Chaudhuri R.R."/>
            <person name="La Ragione R."/>
            <person name="Hildebrand F."/>
            <person name="Pallen M.J."/>
        </authorList>
    </citation>
    <scope>NUCLEOTIDE SEQUENCE</scope>
    <source>
        <strain evidence="9">CHK179-7159</strain>
    </source>
</reference>
<dbReference type="InterPro" id="IPR050809">
    <property type="entry name" value="UgpAE/MalFG_permease"/>
</dbReference>
<evidence type="ECO:0000256" key="3">
    <source>
        <dbReference type="ARBA" id="ARBA00022475"/>
    </source>
</evidence>
<feature type="domain" description="ABC transmembrane type-1" evidence="8">
    <location>
        <begin position="89"/>
        <end position="306"/>
    </location>
</feature>
<dbReference type="GO" id="GO:0005886">
    <property type="term" value="C:plasma membrane"/>
    <property type="evidence" value="ECO:0007669"/>
    <property type="project" value="UniProtKB-SubCell"/>
</dbReference>
<keyword evidence="5 7" id="KW-1133">Transmembrane helix</keyword>
<comment type="caution">
    <text evidence="9">The sequence shown here is derived from an EMBL/GenBank/DDBJ whole genome shotgun (WGS) entry which is preliminary data.</text>
</comment>
<accession>A0A9D2I8K3</accession>
<evidence type="ECO:0000256" key="7">
    <source>
        <dbReference type="RuleBase" id="RU363032"/>
    </source>
</evidence>
<dbReference type="GO" id="GO:0055085">
    <property type="term" value="P:transmembrane transport"/>
    <property type="evidence" value="ECO:0007669"/>
    <property type="project" value="InterPro"/>
</dbReference>
<gene>
    <name evidence="9" type="ORF">H9717_14240</name>
</gene>
<evidence type="ECO:0000259" key="8">
    <source>
        <dbReference type="PROSITE" id="PS50928"/>
    </source>
</evidence>
<protein>
    <submittedName>
        <fullName evidence="9">ABC transporter permease subunit</fullName>
    </submittedName>
</protein>
<name>A0A9D2I8K3_9FIRM</name>
<dbReference type="SUPFAM" id="SSF161098">
    <property type="entry name" value="MetI-like"/>
    <property type="match status" value="1"/>
</dbReference>
<dbReference type="AlphaFoldDB" id="A0A9D2I8K3"/>
<feature type="transmembrane region" description="Helical" evidence="7">
    <location>
        <begin position="135"/>
        <end position="156"/>
    </location>
</feature>
<evidence type="ECO:0000256" key="4">
    <source>
        <dbReference type="ARBA" id="ARBA00022692"/>
    </source>
</evidence>
<dbReference type="EMBL" id="DWYY01000163">
    <property type="protein sequence ID" value="HJA94247.1"/>
    <property type="molecule type" value="Genomic_DNA"/>
</dbReference>
<comment type="subcellular location">
    <subcellularLocation>
        <location evidence="1 7">Cell membrane</location>
        <topology evidence="1 7">Multi-pass membrane protein</topology>
    </subcellularLocation>
</comment>
<organism evidence="9 10">
    <name type="scientific">Candidatus Eisenbergiella merdipullorum</name>
    <dbReference type="NCBI Taxonomy" id="2838553"/>
    <lineage>
        <taxon>Bacteria</taxon>
        <taxon>Bacillati</taxon>
        <taxon>Bacillota</taxon>
        <taxon>Clostridia</taxon>
        <taxon>Lachnospirales</taxon>
        <taxon>Lachnospiraceae</taxon>
        <taxon>Eisenbergiella</taxon>
    </lineage>
</organism>
<evidence type="ECO:0000256" key="1">
    <source>
        <dbReference type="ARBA" id="ARBA00004651"/>
    </source>
</evidence>
<dbReference type="InterPro" id="IPR000515">
    <property type="entry name" value="MetI-like"/>
</dbReference>
<proteinExistence type="inferred from homology"/>
<evidence type="ECO:0000313" key="9">
    <source>
        <dbReference type="EMBL" id="HJA94247.1"/>
    </source>
</evidence>
<feature type="transmembrane region" description="Helical" evidence="7">
    <location>
        <begin position="223"/>
        <end position="243"/>
    </location>
</feature>
<sequence>MERKAAKNTDATIKKQAPRFWREFKKNRYLFLLILPAVIYVFIFSYLPLPGIVIAFKNYNYNKGIFGSDWVGFKNFGYLFQTGAIYRITLNTVVYNLLFILFDLVFQVGVAVILSEIIGKKFKKVTQTMLLMPYFISWVVAGAIVYNVLGTDYGLINSILESKGLEKINFMNDPSIWPGLFIFFHVWKGLGYGSVVYLAAVTGIDQEIYEAAQIDGAGIWQRIFRITIPLLNPTIVVLLLLNLGKIIKGDFAMFYNLTGNNALLYNVSDIIDTFVYRSMIQTQNFGMSAAAGLYQSVMGFVIIMIFNTIIRKLQPDYSLF</sequence>
<reference evidence="9" key="2">
    <citation type="submission" date="2021-04" db="EMBL/GenBank/DDBJ databases">
        <authorList>
            <person name="Gilroy R."/>
        </authorList>
    </citation>
    <scope>NUCLEOTIDE SEQUENCE</scope>
    <source>
        <strain evidence="9">CHK179-7159</strain>
    </source>
</reference>